<protein>
    <submittedName>
        <fullName evidence="1">Glycerol-3-phosphate acyltransferase 3</fullName>
    </submittedName>
</protein>
<comment type="caution">
    <text evidence="1">The sequence shown here is derived from an EMBL/GenBank/DDBJ whole genome shotgun (WGS) entry which is preliminary data.</text>
</comment>
<keyword evidence="2" id="KW-1185">Reference proteome</keyword>
<evidence type="ECO:0000313" key="1">
    <source>
        <dbReference type="EMBL" id="KAJ4701250.1"/>
    </source>
</evidence>
<proteinExistence type="predicted"/>
<sequence>MKLEYIWLLNIFYGKIMSLFKFLPKRQVVNSPSPQFKYKNIHANHSKFHKLASLLQYSLEELSNTTVVFHLEGALLKSSSLFPYFMLVAFEAGGLFRAFILFLLYPLVWLLGEEHGLKVMVFVSFVGIRRKSFMIGSSVLPKFLLEDVGYEGFNAVMSAGRRKIAVSEMPRIMVECFLKDYVGVDLVEGREMKVVCGYFVGLMEGKKENGVVLNELLGCEKMSSHVIIGVGCFNKTSDHRVFSLCKDIYWVTKAEKKDWKILPREKYPKPLIFHDGRLAFRPTPVASLIMFMWFPLGIFIMFIRFTCGVSLPLYISAIVNASTGFRTTISRPKTLPTSTKPSGVLYVCNHRTLLDPIFVSIGVMKPLTAVTYSLSRFSEVVSPIKNIRLTRDREKDKKVMNKLLSLGDLVVCPEGTTCREPYLLRFSPLFAELTDEIVPTAVDLHVSMFYGSTASGRKWLDPLVNLFNPFVPYSVNILEKLPSSQTCNAGGKSKIEVANHVQNEIAKALGFKCTTLTRKDKYMILAGNEGII</sequence>
<reference evidence="1 2" key="1">
    <citation type="journal article" date="2023" name="Science">
        <title>Complex scaffold remodeling in plant triterpene biosynthesis.</title>
        <authorList>
            <person name="De La Pena R."/>
            <person name="Hodgson H."/>
            <person name="Liu J.C."/>
            <person name="Stephenson M.J."/>
            <person name="Martin A.C."/>
            <person name="Owen C."/>
            <person name="Harkess A."/>
            <person name="Leebens-Mack J."/>
            <person name="Jimenez L.E."/>
            <person name="Osbourn A."/>
            <person name="Sattely E.S."/>
        </authorList>
    </citation>
    <scope>NUCLEOTIDE SEQUENCE [LARGE SCALE GENOMIC DNA]</scope>
    <source>
        <strain evidence="2">cv. JPN11</strain>
        <tissue evidence="1">Leaf</tissue>
    </source>
</reference>
<organism evidence="1 2">
    <name type="scientific">Melia azedarach</name>
    <name type="common">Chinaberry tree</name>
    <dbReference type="NCBI Taxonomy" id="155640"/>
    <lineage>
        <taxon>Eukaryota</taxon>
        <taxon>Viridiplantae</taxon>
        <taxon>Streptophyta</taxon>
        <taxon>Embryophyta</taxon>
        <taxon>Tracheophyta</taxon>
        <taxon>Spermatophyta</taxon>
        <taxon>Magnoliopsida</taxon>
        <taxon>eudicotyledons</taxon>
        <taxon>Gunneridae</taxon>
        <taxon>Pentapetalae</taxon>
        <taxon>rosids</taxon>
        <taxon>malvids</taxon>
        <taxon>Sapindales</taxon>
        <taxon>Meliaceae</taxon>
        <taxon>Melia</taxon>
    </lineage>
</organism>
<name>A0ACC1WTN7_MELAZ</name>
<gene>
    <name evidence="1" type="ORF">OWV82_024520</name>
</gene>
<dbReference type="EMBL" id="CM051407">
    <property type="protein sequence ID" value="KAJ4701250.1"/>
    <property type="molecule type" value="Genomic_DNA"/>
</dbReference>
<keyword evidence="1" id="KW-0808">Transferase</keyword>
<keyword evidence="1" id="KW-0012">Acyltransferase</keyword>
<dbReference type="Proteomes" id="UP001164539">
    <property type="component" value="Chromosome 14"/>
</dbReference>
<evidence type="ECO:0000313" key="2">
    <source>
        <dbReference type="Proteomes" id="UP001164539"/>
    </source>
</evidence>
<accession>A0ACC1WTN7</accession>